<dbReference type="EMBL" id="JAFFGZ010000007">
    <property type="protein sequence ID" value="KAK4641304.1"/>
    <property type="molecule type" value="Genomic_DNA"/>
</dbReference>
<dbReference type="InterPro" id="IPR029063">
    <property type="entry name" value="SAM-dependent_MTases_sf"/>
</dbReference>
<dbReference type="Pfam" id="PF13649">
    <property type="entry name" value="Methyltransf_25"/>
    <property type="match status" value="1"/>
</dbReference>
<feature type="domain" description="Methyltransferase" evidence="2">
    <location>
        <begin position="40"/>
        <end position="136"/>
    </location>
</feature>
<evidence type="ECO:0000313" key="4">
    <source>
        <dbReference type="Proteomes" id="UP001322138"/>
    </source>
</evidence>
<evidence type="ECO:0000259" key="2">
    <source>
        <dbReference type="Pfam" id="PF13649"/>
    </source>
</evidence>
<organism evidence="3 4">
    <name type="scientific">Podospora bellae-mahoneyi</name>
    <dbReference type="NCBI Taxonomy" id="2093777"/>
    <lineage>
        <taxon>Eukaryota</taxon>
        <taxon>Fungi</taxon>
        <taxon>Dikarya</taxon>
        <taxon>Ascomycota</taxon>
        <taxon>Pezizomycotina</taxon>
        <taxon>Sordariomycetes</taxon>
        <taxon>Sordariomycetidae</taxon>
        <taxon>Sordariales</taxon>
        <taxon>Podosporaceae</taxon>
        <taxon>Podospora</taxon>
    </lineage>
</organism>
<dbReference type="InterPro" id="IPR041698">
    <property type="entry name" value="Methyltransf_25"/>
</dbReference>
<proteinExistence type="inferred from homology"/>
<evidence type="ECO:0000256" key="1">
    <source>
        <dbReference type="ARBA" id="ARBA00038158"/>
    </source>
</evidence>
<gene>
    <name evidence="3" type="ORF">QC761_503140</name>
</gene>
<reference evidence="3 4" key="1">
    <citation type="journal article" date="2023" name="bioRxiv">
        <title>High-quality genome assemblies of four members of thePodospora anserinaspecies complex.</title>
        <authorList>
            <person name="Ament-Velasquez S.L."/>
            <person name="Vogan A.A."/>
            <person name="Wallerman O."/>
            <person name="Hartmann F."/>
            <person name="Gautier V."/>
            <person name="Silar P."/>
            <person name="Giraud T."/>
            <person name="Johannesson H."/>
        </authorList>
    </citation>
    <scope>NUCLEOTIDE SEQUENCE [LARGE SCALE GENOMIC DNA]</scope>
    <source>
        <strain evidence="3 4">CBS 112042</strain>
    </source>
</reference>
<dbReference type="PANTHER" id="PTHR43591">
    <property type="entry name" value="METHYLTRANSFERASE"/>
    <property type="match status" value="1"/>
</dbReference>
<accession>A0ABR0FDZ2</accession>
<keyword evidence="4" id="KW-1185">Reference proteome</keyword>
<evidence type="ECO:0000313" key="3">
    <source>
        <dbReference type="EMBL" id="KAK4641304.1"/>
    </source>
</evidence>
<dbReference type="SUPFAM" id="SSF53335">
    <property type="entry name" value="S-adenosyl-L-methionine-dependent methyltransferases"/>
    <property type="match status" value="1"/>
</dbReference>
<dbReference type="RefSeq" id="XP_062730280.1">
    <property type="nucleotide sequence ID" value="XM_062879549.1"/>
</dbReference>
<sequence length="271" mass="29642">MADKYIHGHSAAVLAAHSRRTAQRDAAYLIPHIKSHFDLLDIGCGPGTISADLAALVPQGRVTCVEITESALNAARSTFTSRSLGNGDFVVGDVTSRLPFEDDSFDAVHLHMVIMHLPCDATIALKEVLRVLKPGGVVGCKEMIMSTTRWFQVDKRLDVWEKAITGTILETGGSPDMGMGLKSAALEAGYEQHKVKSTASSWCFSDEEAVQFFGDNCAERFREGSQLRERTIGGGHATPEEVDDFVKACHEWKEKKGSWFGVMNGELLAWK</sequence>
<comment type="caution">
    <text evidence="3">The sequence shown here is derived from an EMBL/GenBank/DDBJ whole genome shotgun (WGS) entry which is preliminary data.</text>
</comment>
<dbReference type="GeneID" id="87899031"/>
<dbReference type="Gene3D" id="3.40.50.150">
    <property type="entry name" value="Vaccinia Virus protein VP39"/>
    <property type="match status" value="1"/>
</dbReference>
<dbReference type="CDD" id="cd02440">
    <property type="entry name" value="AdoMet_MTases"/>
    <property type="match status" value="1"/>
</dbReference>
<name>A0ABR0FDZ2_9PEZI</name>
<protein>
    <recommendedName>
        <fullName evidence="2">Methyltransferase domain-containing protein</fullName>
    </recommendedName>
</protein>
<dbReference type="PANTHER" id="PTHR43591:SF24">
    <property type="entry name" value="2-METHOXY-6-POLYPRENYL-1,4-BENZOQUINOL METHYLASE, MITOCHONDRIAL"/>
    <property type="match status" value="1"/>
</dbReference>
<comment type="similarity">
    <text evidence="1">Belongs to the methyltransferase superfamily. LaeA methyltransferase family.</text>
</comment>
<dbReference type="Proteomes" id="UP001322138">
    <property type="component" value="Unassembled WGS sequence"/>
</dbReference>